<keyword evidence="3" id="KW-0808">Transferase</keyword>
<accession>A0A6M4MDB3</accession>
<dbReference type="Gene3D" id="3.90.550.10">
    <property type="entry name" value="Spore Coat Polysaccharide Biosynthesis Protein SpsA, Chain A"/>
    <property type="match status" value="1"/>
</dbReference>
<dbReference type="CDD" id="cd02511">
    <property type="entry name" value="Beta4Glucosyltransferase"/>
    <property type="match status" value="1"/>
</dbReference>
<dbReference type="PANTHER" id="PTHR43630:SF2">
    <property type="entry name" value="GLYCOSYLTRANSFERASE"/>
    <property type="match status" value="1"/>
</dbReference>
<sequence length="255" mass="29140">MNSKPVSVFAVTLNEEQYLARMLASVQEFAEIIVVDSGSTDRTVEIAKQFGAKVYHKEWMGFARQKAYALSLCQNEWALNLDGDEVLPPEMPKHIQKLVDEERADAYRLYFEDIFWGEPMASGSAKRSIVRLYRKSDVSFPLNRLVHENVKLSADCKQGRVPGSVIHFGYPSVDVLMAKQNKYSSLKALEKFQAGKKPSLLKLVAVFPLMFIKAYFIKQMFLSGRRGLVKAVIEAMYGFLKEAKLHEHYFTDRLK</sequence>
<dbReference type="Pfam" id="PF00535">
    <property type="entry name" value="Glycos_transf_2"/>
    <property type="match status" value="1"/>
</dbReference>
<dbReference type="Proteomes" id="UP000219285">
    <property type="component" value="Chromosome"/>
</dbReference>
<keyword evidence="4" id="KW-1185">Reference proteome</keyword>
<evidence type="ECO:0000259" key="2">
    <source>
        <dbReference type="Pfam" id="PF00535"/>
    </source>
</evidence>
<proteinExistence type="inferred from homology"/>
<gene>
    <name evidence="3" type="ORF">CA267_009555</name>
</gene>
<name>A0A6M4MDB3_9ALTE</name>
<evidence type="ECO:0000313" key="3">
    <source>
        <dbReference type="EMBL" id="QJR81007.1"/>
    </source>
</evidence>
<evidence type="ECO:0000256" key="1">
    <source>
        <dbReference type="ARBA" id="ARBA00038494"/>
    </source>
</evidence>
<dbReference type="AlphaFoldDB" id="A0A6M4MDB3"/>
<dbReference type="RefSeq" id="WP_075607696.1">
    <property type="nucleotide sequence ID" value="NZ_CP052766.1"/>
</dbReference>
<dbReference type="InterPro" id="IPR001173">
    <property type="entry name" value="Glyco_trans_2-like"/>
</dbReference>
<evidence type="ECO:0000313" key="4">
    <source>
        <dbReference type="Proteomes" id="UP000219285"/>
    </source>
</evidence>
<dbReference type="SUPFAM" id="SSF53448">
    <property type="entry name" value="Nucleotide-diphospho-sugar transferases"/>
    <property type="match status" value="1"/>
</dbReference>
<feature type="domain" description="Glycosyltransferase 2-like" evidence="2">
    <location>
        <begin position="7"/>
        <end position="106"/>
    </location>
</feature>
<dbReference type="KEGG" id="apel:CA267_009555"/>
<reference evidence="4" key="1">
    <citation type="submission" date="2014-12" db="EMBL/GenBank/DDBJ databases">
        <title>Complete genome sequence of a multi-drug resistant Klebsiella pneumoniae.</title>
        <authorList>
            <person name="Hua X."/>
            <person name="Chen Q."/>
            <person name="Li X."/>
            <person name="Feng Y."/>
            <person name="Ruan Z."/>
            <person name="Yu Y."/>
        </authorList>
    </citation>
    <scope>NUCLEOTIDE SEQUENCE [LARGE SCALE GENOMIC DNA]</scope>
    <source>
        <strain evidence="4">5.12</strain>
    </source>
</reference>
<dbReference type="OrthoDB" id="9815923at2"/>
<reference evidence="3 4" key="2">
    <citation type="submission" date="2020-04" db="EMBL/GenBank/DDBJ databases">
        <title>Complete genome sequence of Alteromonas pelagimontana 5.12T.</title>
        <authorList>
            <person name="Sinha R.K."/>
            <person name="Krishnan K.P."/>
            <person name="Kurian J.P."/>
        </authorList>
    </citation>
    <scope>NUCLEOTIDE SEQUENCE [LARGE SCALE GENOMIC DNA]</scope>
    <source>
        <strain evidence="3 4">5.12</strain>
    </source>
</reference>
<comment type="similarity">
    <text evidence="1">Belongs to the glycosyltransferase 2 family. WaaE/KdtX subfamily.</text>
</comment>
<dbReference type="PANTHER" id="PTHR43630">
    <property type="entry name" value="POLY-BETA-1,6-N-ACETYL-D-GLUCOSAMINE SYNTHASE"/>
    <property type="match status" value="1"/>
</dbReference>
<dbReference type="InterPro" id="IPR029044">
    <property type="entry name" value="Nucleotide-diphossugar_trans"/>
</dbReference>
<dbReference type="GO" id="GO:0016740">
    <property type="term" value="F:transferase activity"/>
    <property type="evidence" value="ECO:0007669"/>
    <property type="project" value="UniProtKB-KW"/>
</dbReference>
<protein>
    <submittedName>
        <fullName evidence="3">Glycosyltransferase family 2 protein</fullName>
    </submittedName>
</protein>
<organism evidence="3 4">
    <name type="scientific">Alteromonas pelagimontana</name>
    <dbReference type="NCBI Taxonomy" id="1858656"/>
    <lineage>
        <taxon>Bacteria</taxon>
        <taxon>Pseudomonadati</taxon>
        <taxon>Pseudomonadota</taxon>
        <taxon>Gammaproteobacteria</taxon>
        <taxon>Alteromonadales</taxon>
        <taxon>Alteromonadaceae</taxon>
        <taxon>Alteromonas/Salinimonas group</taxon>
        <taxon>Alteromonas</taxon>
    </lineage>
</organism>
<dbReference type="EMBL" id="CP052766">
    <property type="protein sequence ID" value="QJR81007.1"/>
    <property type="molecule type" value="Genomic_DNA"/>
</dbReference>